<dbReference type="AlphaFoldDB" id="A0A916RWA1"/>
<dbReference type="RefSeq" id="WP_188721796.1">
    <property type="nucleotide sequence ID" value="NZ_BMIF01000009.1"/>
</dbReference>
<organism evidence="2 3">
    <name type="scientific">Nitratireductor aestuarii</name>
    <dbReference type="NCBI Taxonomy" id="1735103"/>
    <lineage>
        <taxon>Bacteria</taxon>
        <taxon>Pseudomonadati</taxon>
        <taxon>Pseudomonadota</taxon>
        <taxon>Alphaproteobacteria</taxon>
        <taxon>Hyphomicrobiales</taxon>
        <taxon>Phyllobacteriaceae</taxon>
        <taxon>Nitratireductor</taxon>
    </lineage>
</organism>
<dbReference type="InterPro" id="IPR007110">
    <property type="entry name" value="Ig-like_dom"/>
</dbReference>
<evidence type="ECO:0000313" key="3">
    <source>
        <dbReference type="Proteomes" id="UP000636264"/>
    </source>
</evidence>
<evidence type="ECO:0000259" key="1">
    <source>
        <dbReference type="PROSITE" id="PS50835"/>
    </source>
</evidence>
<reference evidence="2" key="2">
    <citation type="submission" date="2020-09" db="EMBL/GenBank/DDBJ databases">
        <authorList>
            <person name="Sun Q."/>
            <person name="Zhou Y."/>
        </authorList>
    </citation>
    <scope>NUCLEOTIDE SEQUENCE</scope>
    <source>
        <strain evidence="2">CGMCC 1.15320</strain>
    </source>
</reference>
<name>A0A916RWA1_9HYPH</name>
<keyword evidence="3" id="KW-1185">Reference proteome</keyword>
<reference evidence="2" key="1">
    <citation type="journal article" date="2014" name="Int. J. Syst. Evol. Microbiol.">
        <title>Complete genome sequence of Corynebacterium casei LMG S-19264T (=DSM 44701T), isolated from a smear-ripened cheese.</title>
        <authorList>
            <consortium name="US DOE Joint Genome Institute (JGI-PGF)"/>
            <person name="Walter F."/>
            <person name="Albersmeier A."/>
            <person name="Kalinowski J."/>
            <person name="Ruckert C."/>
        </authorList>
    </citation>
    <scope>NUCLEOTIDE SEQUENCE</scope>
    <source>
        <strain evidence="2">CGMCC 1.15320</strain>
    </source>
</reference>
<feature type="domain" description="Ig-like" evidence="1">
    <location>
        <begin position="56"/>
        <end position="105"/>
    </location>
</feature>
<sequence>MTIVGATHPVSGRLDHFSVSQKRCDDLSHCLNAITDGKPVPTFAEIAPVLAGLFLPFLFAAPAFAQQGAAPEGAAGELRCMVNGYDVVLINDSAENLPAGTVISWSVPRVRVGADYTLTRPLPPSQSQFLVAVMGSNYTSPRVPCVVEARKP</sequence>
<evidence type="ECO:0000313" key="2">
    <source>
        <dbReference type="EMBL" id="GGA73184.1"/>
    </source>
</evidence>
<gene>
    <name evidence="2" type="ORF">GCM10011385_28870</name>
</gene>
<accession>A0A916RWA1</accession>
<proteinExistence type="predicted"/>
<comment type="caution">
    <text evidence="2">The sequence shown here is derived from an EMBL/GenBank/DDBJ whole genome shotgun (WGS) entry which is preliminary data.</text>
</comment>
<dbReference type="PROSITE" id="PS50835">
    <property type="entry name" value="IG_LIKE"/>
    <property type="match status" value="1"/>
</dbReference>
<dbReference type="EMBL" id="BMIF01000009">
    <property type="protein sequence ID" value="GGA73184.1"/>
    <property type="molecule type" value="Genomic_DNA"/>
</dbReference>
<protein>
    <recommendedName>
        <fullName evidence="1">Ig-like domain-containing protein</fullName>
    </recommendedName>
</protein>
<dbReference type="Proteomes" id="UP000636264">
    <property type="component" value="Unassembled WGS sequence"/>
</dbReference>